<evidence type="ECO:0008006" key="3">
    <source>
        <dbReference type="Google" id="ProtNLM"/>
    </source>
</evidence>
<gene>
    <name evidence="1" type="ORF">ALC60_13692</name>
</gene>
<dbReference type="AlphaFoldDB" id="A0A151WHI3"/>
<sequence length="577" mass="67894">MEVIPGKRRDSFIYVYEGYKYNIDKRYTHVYRCARRRSHLCRGVLMVQNEKFTLANTHNHPSEPHVIDVFKLKREMIQMSKHTTATFKEIYNTISQKNQSAAANISYNAMKTLLSREKIKMRPPVPSNVCDLSDLLKEYEFTKSVYKSCIISEDNKYSYIFTTDKLLKLLEKSSEIYVNGTFPAIPRMPKFAKLFSVHVQYKEKGVAVLLILCEAKTEFVYNSIWKEIVKLVPKLQNNLRFIIMDYEKISMNTLHKQFPQASLYGYWFHYCQAVLKKWIQLGLTIPHKVVSIAMALALVPPEMFSQGLILMQIIMNKECHFYPNMLLFMAYMRSTWLSILEKVCVYRCPKRTTNFVESFHNIMGHKMQTVHPNLWIFLNNVSKLIMNQETNYDRVVNGQQMTKNRFPSSMFRNIKIRDAQNYLSSGLFSLEQFLQVFDDEMSYQQHQMSSLIDLSIENEEIYADLLTEGAVNSVSTSELHVKKRVEDEEVLTNERVILTKSKLGKKKFREILTITKLKIWKKKLRKIFTLMKLKLGKKKSKKVLKIIENIFTKCLKMIMDTGLIKRIQKKGMLHFFL</sequence>
<dbReference type="EMBL" id="KQ983115">
    <property type="protein sequence ID" value="KYQ47292.1"/>
    <property type="molecule type" value="Genomic_DNA"/>
</dbReference>
<dbReference type="KEGG" id="mzt:108729996"/>
<evidence type="ECO:0000313" key="1">
    <source>
        <dbReference type="EMBL" id="KYQ47292.1"/>
    </source>
</evidence>
<reference evidence="1 2" key="1">
    <citation type="submission" date="2015-09" db="EMBL/GenBank/DDBJ databases">
        <title>Trachymyrmex zeteki WGS genome.</title>
        <authorList>
            <person name="Nygaard S."/>
            <person name="Hu H."/>
            <person name="Boomsma J."/>
            <person name="Zhang G."/>
        </authorList>
    </citation>
    <scope>NUCLEOTIDE SEQUENCE [LARGE SCALE GENOMIC DNA]</scope>
    <source>
        <strain evidence="1">Tzet28-1</strain>
        <tissue evidence="1">Whole body</tissue>
    </source>
</reference>
<keyword evidence="2" id="KW-1185">Reference proteome</keyword>
<accession>A0A151WHI3</accession>
<dbReference type="STRING" id="64791.A0A151WHI3"/>
<dbReference type="PANTHER" id="PTHR47160">
    <property type="entry name" value="PUTATIVE-RELATED"/>
    <property type="match status" value="1"/>
</dbReference>
<organism evidence="1 2">
    <name type="scientific">Mycetomoellerius zeteki</name>
    <dbReference type="NCBI Taxonomy" id="64791"/>
    <lineage>
        <taxon>Eukaryota</taxon>
        <taxon>Metazoa</taxon>
        <taxon>Ecdysozoa</taxon>
        <taxon>Arthropoda</taxon>
        <taxon>Hexapoda</taxon>
        <taxon>Insecta</taxon>
        <taxon>Pterygota</taxon>
        <taxon>Neoptera</taxon>
        <taxon>Endopterygota</taxon>
        <taxon>Hymenoptera</taxon>
        <taxon>Apocrita</taxon>
        <taxon>Aculeata</taxon>
        <taxon>Formicoidea</taxon>
        <taxon>Formicidae</taxon>
        <taxon>Myrmicinae</taxon>
        <taxon>Mycetomoellerius</taxon>
    </lineage>
</organism>
<evidence type="ECO:0000313" key="2">
    <source>
        <dbReference type="Proteomes" id="UP000075809"/>
    </source>
</evidence>
<dbReference type="PANTHER" id="PTHR47160:SF10">
    <property type="entry name" value="MULE TRANSPOSASE DOMAIN-CONTAINING PROTEIN"/>
    <property type="match status" value="1"/>
</dbReference>
<protein>
    <recommendedName>
        <fullName evidence="3">FLYWCH-type domain-containing protein</fullName>
    </recommendedName>
</protein>
<proteinExistence type="predicted"/>
<dbReference type="Gene3D" id="2.20.25.240">
    <property type="match status" value="1"/>
</dbReference>
<dbReference type="Proteomes" id="UP000075809">
    <property type="component" value="Unassembled WGS sequence"/>
</dbReference>
<dbReference type="OrthoDB" id="90756at2759"/>
<name>A0A151WHI3_9HYME</name>